<dbReference type="OrthoDB" id="9808789at2"/>
<comment type="subcellular location">
    <subcellularLocation>
        <location evidence="1">Cell membrane</location>
        <topology evidence="1">Multi-pass membrane protein</topology>
    </subcellularLocation>
</comment>
<keyword evidence="3 6" id="KW-0812">Transmembrane</keyword>
<sequence>MFVIFVLLVAVVLPASSVEAHDGIKGVGDAWLPFTISMITLMVFWCMYGIGARRIPSLIERWLAFNVASLVAVLTMLIPLGGWVEESSAMHMIQHMLIMAVIMPLYMLARPLPQWVAVGGWPVVWLLKPLLYFSRYPMHTAFLQGVIIWFWHTPKFYNLALANPWWHLIEHICLALGACVFWWSVLNRRTAVTLLALLFTLMHTGMLGALLTFAQIPLYNDSRDFNDQQLAGLIMWVPAGLPYLIAAIWCSLYWFRDTDGAVSFWRDS</sequence>
<reference evidence="9" key="1">
    <citation type="submission" date="2015-05" db="EMBL/GenBank/DDBJ databases">
        <title>Draft genome of Nitrosomonas communis strain Nm2.</title>
        <authorList>
            <person name="Kozlowski J.A."/>
            <person name="Kits K.D."/>
            <person name="Stein L.Y."/>
        </authorList>
    </citation>
    <scope>NUCLEOTIDE SEQUENCE [LARGE SCALE GENOMIC DNA]</scope>
    <source>
        <strain evidence="9">Nm2</strain>
    </source>
</reference>
<dbReference type="Proteomes" id="UP000034156">
    <property type="component" value="Chromosome"/>
</dbReference>
<dbReference type="RefSeq" id="WP_046850680.1">
    <property type="nucleotide sequence ID" value="NZ_CP011451.1"/>
</dbReference>
<evidence type="ECO:0000313" key="9">
    <source>
        <dbReference type="Proteomes" id="UP000034156"/>
    </source>
</evidence>
<reference evidence="7 9" key="2">
    <citation type="journal article" date="2016" name="Genome Announc.">
        <title>Genome Sequence of Nitrosomonas communis Strain Nm2, a Mesophilic Ammonia-Oxidizing Bacterium Isolated from Mediterranean Soil.</title>
        <authorList>
            <person name="Kozlowski J.A."/>
            <person name="Kits K.D."/>
            <person name="Stein L.Y."/>
        </authorList>
    </citation>
    <scope>NUCLEOTIDE SEQUENCE [LARGE SCALE GENOMIC DNA]</scope>
    <source>
        <strain evidence="7 9">Nm2</strain>
    </source>
</reference>
<evidence type="ECO:0000256" key="6">
    <source>
        <dbReference type="SAM" id="Phobius"/>
    </source>
</evidence>
<evidence type="ECO:0000256" key="2">
    <source>
        <dbReference type="ARBA" id="ARBA00022475"/>
    </source>
</evidence>
<name>A0A0F7KHN2_9PROT</name>
<accession>A0A0F7KHN2</accession>
<keyword evidence="9" id="KW-1185">Reference proteome</keyword>
<evidence type="ECO:0000313" key="10">
    <source>
        <dbReference type="Proteomes" id="UP000324176"/>
    </source>
</evidence>
<feature type="transmembrane region" description="Helical" evidence="6">
    <location>
        <begin position="164"/>
        <end position="185"/>
    </location>
</feature>
<feature type="transmembrane region" description="Helical" evidence="6">
    <location>
        <begin position="62"/>
        <end position="83"/>
    </location>
</feature>
<keyword evidence="2" id="KW-1003">Cell membrane</keyword>
<dbReference type="EMBL" id="VNHT01000042">
    <property type="protein sequence ID" value="TYP83732.1"/>
    <property type="molecule type" value="Genomic_DNA"/>
</dbReference>
<evidence type="ECO:0000256" key="5">
    <source>
        <dbReference type="ARBA" id="ARBA00023136"/>
    </source>
</evidence>
<gene>
    <name evidence="7" type="ORF">AAW31_13860</name>
    <name evidence="8" type="ORF">BCL69_10426</name>
</gene>
<dbReference type="Pfam" id="PF09678">
    <property type="entry name" value="Caa3_CtaG"/>
    <property type="match status" value="1"/>
</dbReference>
<evidence type="ECO:0000256" key="3">
    <source>
        <dbReference type="ARBA" id="ARBA00022692"/>
    </source>
</evidence>
<proteinExistence type="predicted"/>
<evidence type="ECO:0000256" key="4">
    <source>
        <dbReference type="ARBA" id="ARBA00022989"/>
    </source>
</evidence>
<dbReference type="PATRIC" id="fig|44574.3.peg.3370"/>
<protein>
    <submittedName>
        <fullName evidence="8">Cytochrome c oxidase assembly factor CtaG</fullName>
    </submittedName>
</protein>
<organism evidence="7 9">
    <name type="scientific">Nitrosomonas communis</name>
    <dbReference type="NCBI Taxonomy" id="44574"/>
    <lineage>
        <taxon>Bacteria</taxon>
        <taxon>Pseudomonadati</taxon>
        <taxon>Pseudomonadota</taxon>
        <taxon>Betaproteobacteria</taxon>
        <taxon>Nitrosomonadales</taxon>
        <taxon>Nitrosomonadaceae</taxon>
        <taxon>Nitrosomonas</taxon>
    </lineage>
</organism>
<feature type="transmembrane region" description="Helical" evidence="6">
    <location>
        <begin position="192"/>
        <end position="213"/>
    </location>
</feature>
<dbReference type="GO" id="GO:0005886">
    <property type="term" value="C:plasma membrane"/>
    <property type="evidence" value="ECO:0007669"/>
    <property type="project" value="UniProtKB-SubCell"/>
</dbReference>
<feature type="transmembrane region" description="Helical" evidence="6">
    <location>
        <begin position="233"/>
        <end position="255"/>
    </location>
</feature>
<feature type="transmembrane region" description="Helical" evidence="6">
    <location>
        <begin position="89"/>
        <end position="109"/>
    </location>
</feature>
<reference evidence="8 10" key="3">
    <citation type="submission" date="2019-07" db="EMBL/GenBank/DDBJ databases">
        <title>Active sludge and wastewater microbial communities from Klosterneuburg, Austria.</title>
        <authorList>
            <person name="Wagner M."/>
        </authorList>
    </citation>
    <scope>NUCLEOTIDE SEQUENCE [LARGE SCALE GENOMIC DNA]</scope>
    <source>
        <strain evidence="8 10">Nm2</strain>
    </source>
</reference>
<evidence type="ECO:0000313" key="8">
    <source>
        <dbReference type="EMBL" id="TYP83732.1"/>
    </source>
</evidence>
<dbReference type="AlphaFoldDB" id="A0A0F7KHN2"/>
<feature type="transmembrane region" description="Helical" evidence="6">
    <location>
        <begin position="130"/>
        <end position="152"/>
    </location>
</feature>
<feature type="transmembrane region" description="Helical" evidence="6">
    <location>
        <begin position="30"/>
        <end position="50"/>
    </location>
</feature>
<keyword evidence="4 6" id="KW-1133">Transmembrane helix</keyword>
<dbReference type="EMBL" id="CP011451">
    <property type="protein sequence ID" value="AKH38643.1"/>
    <property type="molecule type" value="Genomic_DNA"/>
</dbReference>
<evidence type="ECO:0000256" key="1">
    <source>
        <dbReference type="ARBA" id="ARBA00004651"/>
    </source>
</evidence>
<dbReference type="KEGG" id="nco:AAW31_13860"/>
<dbReference type="InterPro" id="IPR019108">
    <property type="entry name" value="Caa3_assmbl_CtaG-rel"/>
</dbReference>
<evidence type="ECO:0000313" key="7">
    <source>
        <dbReference type="EMBL" id="AKH38643.1"/>
    </source>
</evidence>
<dbReference type="Proteomes" id="UP000324176">
    <property type="component" value="Unassembled WGS sequence"/>
</dbReference>
<keyword evidence="5 6" id="KW-0472">Membrane</keyword>